<accession>A0A926I3N5</accession>
<dbReference type="InterPro" id="IPR036291">
    <property type="entry name" value="NAD(P)-bd_dom_sf"/>
</dbReference>
<dbReference type="RefSeq" id="WP_249282620.1">
    <property type="nucleotide sequence ID" value="NZ_JACRST010000006.1"/>
</dbReference>
<keyword evidence="11" id="KW-1185">Reference proteome</keyword>
<comment type="caution">
    <text evidence="10">The sequence shown here is derived from an EMBL/GenBank/DDBJ whole genome shotgun (WGS) entry which is preliminary data.</text>
</comment>
<dbReference type="InterPro" id="IPR005888">
    <property type="entry name" value="dTDP_Gluc_deHydtase"/>
</dbReference>
<evidence type="ECO:0000256" key="6">
    <source>
        <dbReference type="ARBA" id="ARBA00023027"/>
    </source>
</evidence>
<keyword evidence="7 8" id="KW-0456">Lyase</keyword>
<dbReference type="GO" id="GO:0008460">
    <property type="term" value="F:dTDP-glucose 4,6-dehydratase activity"/>
    <property type="evidence" value="ECO:0007669"/>
    <property type="project" value="UniProtKB-EC"/>
</dbReference>
<feature type="domain" description="NAD(P)-binding" evidence="9">
    <location>
        <begin position="5"/>
        <end position="322"/>
    </location>
</feature>
<dbReference type="CDD" id="cd05246">
    <property type="entry name" value="dTDP_GD_SDR_e"/>
    <property type="match status" value="1"/>
</dbReference>
<dbReference type="Proteomes" id="UP000653127">
    <property type="component" value="Unassembled WGS sequence"/>
</dbReference>
<evidence type="ECO:0000256" key="8">
    <source>
        <dbReference type="RuleBase" id="RU004473"/>
    </source>
</evidence>
<dbReference type="EC" id="4.2.1.46" evidence="4 8"/>
<evidence type="ECO:0000256" key="7">
    <source>
        <dbReference type="ARBA" id="ARBA00023239"/>
    </source>
</evidence>
<dbReference type="NCBIfam" id="TIGR01181">
    <property type="entry name" value="dTDP_gluc_dehyt"/>
    <property type="match status" value="1"/>
</dbReference>
<gene>
    <name evidence="10" type="primary">rfbB</name>
    <name evidence="10" type="ORF">H8711_06300</name>
</gene>
<sequence>MKTYLVTGGAGFIGSNFIIHLLRRHDDIRVINLDKLTYAANPRYLKPIEHDARYRFVQADICDRMAVREVLQSERIDYLVNFAAESHVDRSIVQPDVFIQTNIEGVNVLLEEAKRAWQIDEDTYQKGCRFLQVSTDEVYGTLGPTGRFTEHSPLNPRSPYSASKASADLLARAYFETYRLPVNITRCSNNFGPGQYPEKLIPLMICKALTHQGLPVYGDGLQVRDWIYVEDHCRAVDHVLRMGKPGEIYNIGARSECANLQLVQWIVDYLHEQVDDTISRNLIAHVPDRKGHDRRYAVDPQKIERELGWSATTNFTEAMEKTIAWYVSHPEHCLKRYLDAQEERRGSAADGSFPDDLP</sequence>
<dbReference type="GO" id="GO:0009225">
    <property type="term" value="P:nucleotide-sugar metabolic process"/>
    <property type="evidence" value="ECO:0007669"/>
    <property type="project" value="InterPro"/>
</dbReference>
<dbReference type="Pfam" id="PF16363">
    <property type="entry name" value="GDP_Man_Dehyd"/>
    <property type="match status" value="1"/>
</dbReference>
<dbReference type="Gene3D" id="3.40.50.720">
    <property type="entry name" value="NAD(P)-binding Rossmann-like Domain"/>
    <property type="match status" value="1"/>
</dbReference>
<name>A0A926I3N5_9FIRM</name>
<evidence type="ECO:0000313" key="10">
    <source>
        <dbReference type="EMBL" id="MBC8546544.1"/>
    </source>
</evidence>
<evidence type="ECO:0000256" key="3">
    <source>
        <dbReference type="ARBA" id="ARBA00008178"/>
    </source>
</evidence>
<proteinExistence type="inferred from homology"/>
<dbReference type="EMBL" id="JACRST010000006">
    <property type="protein sequence ID" value="MBC8546544.1"/>
    <property type="molecule type" value="Genomic_DNA"/>
</dbReference>
<protein>
    <recommendedName>
        <fullName evidence="5 8">dTDP-glucose 4,6-dehydratase</fullName>
        <ecNumber evidence="4 8">4.2.1.46</ecNumber>
    </recommendedName>
</protein>
<dbReference type="SUPFAM" id="SSF51735">
    <property type="entry name" value="NAD(P)-binding Rossmann-fold domains"/>
    <property type="match status" value="1"/>
</dbReference>
<comment type="cofactor">
    <cofactor evidence="2 8">
        <name>NAD(+)</name>
        <dbReference type="ChEBI" id="CHEBI:57540"/>
    </cofactor>
</comment>
<evidence type="ECO:0000313" key="11">
    <source>
        <dbReference type="Proteomes" id="UP000653127"/>
    </source>
</evidence>
<evidence type="ECO:0000259" key="9">
    <source>
        <dbReference type="Pfam" id="PF16363"/>
    </source>
</evidence>
<evidence type="ECO:0000256" key="2">
    <source>
        <dbReference type="ARBA" id="ARBA00001911"/>
    </source>
</evidence>
<comment type="catalytic activity">
    <reaction evidence="1 8">
        <text>dTDP-alpha-D-glucose = dTDP-4-dehydro-6-deoxy-alpha-D-glucose + H2O</text>
        <dbReference type="Rhea" id="RHEA:17221"/>
        <dbReference type="ChEBI" id="CHEBI:15377"/>
        <dbReference type="ChEBI" id="CHEBI:57477"/>
        <dbReference type="ChEBI" id="CHEBI:57649"/>
        <dbReference type="EC" id="4.2.1.46"/>
    </reaction>
</comment>
<dbReference type="InterPro" id="IPR016040">
    <property type="entry name" value="NAD(P)-bd_dom"/>
</dbReference>
<keyword evidence="6" id="KW-0520">NAD</keyword>
<dbReference type="AlphaFoldDB" id="A0A926I3N5"/>
<dbReference type="Gene3D" id="3.90.25.10">
    <property type="entry name" value="UDP-galactose 4-epimerase, domain 1"/>
    <property type="match status" value="1"/>
</dbReference>
<evidence type="ECO:0000256" key="1">
    <source>
        <dbReference type="ARBA" id="ARBA00001539"/>
    </source>
</evidence>
<evidence type="ECO:0000256" key="4">
    <source>
        <dbReference type="ARBA" id="ARBA00011990"/>
    </source>
</evidence>
<evidence type="ECO:0000256" key="5">
    <source>
        <dbReference type="ARBA" id="ARBA00016977"/>
    </source>
</evidence>
<organism evidence="10 11">
    <name type="scientific">Ligaoa zhengdingensis</name>
    <dbReference type="NCBI Taxonomy" id="2763658"/>
    <lineage>
        <taxon>Bacteria</taxon>
        <taxon>Bacillati</taxon>
        <taxon>Bacillota</taxon>
        <taxon>Clostridia</taxon>
        <taxon>Eubacteriales</taxon>
        <taxon>Oscillospiraceae</taxon>
        <taxon>Ligaoa</taxon>
    </lineage>
</organism>
<dbReference type="PANTHER" id="PTHR43000">
    <property type="entry name" value="DTDP-D-GLUCOSE 4,6-DEHYDRATASE-RELATED"/>
    <property type="match status" value="1"/>
</dbReference>
<comment type="similarity">
    <text evidence="3 8">Belongs to the NAD(P)-dependent epimerase/dehydratase family. dTDP-glucose dehydratase subfamily.</text>
</comment>
<reference evidence="10" key="1">
    <citation type="submission" date="2020-08" db="EMBL/GenBank/DDBJ databases">
        <title>Genome public.</title>
        <authorList>
            <person name="Liu C."/>
            <person name="Sun Q."/>
        </authorList>
    </citation>
    <scope>NUCLEOTIDE SEQUENCE</scope>
    <source>
        <strain evidence="10">NSJ-31</strain>
    </source>
</reference>